<keyword evidence="3" id="KW-1185">Reference proteome</keyword>
<evidence type="ECO:0000313" key="2">
    <source>
        <dbReference type="EMBL" id="MFD2207273.1"/>
    </source>
</evidence>
<feature type="signal peptide" evidence="1">
    <location>
        <begin position="1"/>
        <end position="21"/>
    </location>
</feature>
<protein>
    <submittedName>
        <fullName evidence="2">DUF4197 domain-containing protein</fullName>
    </submittedName>
</protein>
<organism evidence="2 3">
    <name type="scientific">Kiloniella antarctica</name>
    <dbReference type="NCBI Taxonomy" id="1550907"/>
    <lineage>
        <taxon>Bacteria</taxon>
        <taxon>Pseudomonadati</taxon>
        <taxon>Pseudomonadota</taxon>
        <taxon>Alphaproteobacteria</taxon>
        <taxon>Rhodospirillales</taxon>
        <taxon>Kiloniellaceae</taxon>
        <taxon>Kiloniella</taxon>
    </lineage>
</organism>
<dbReference type="Pfam" id="PF13852">
    <property type="entry name" value="DUF4197"/>
    <property type="match status" value="1"/>
</dbReference>
<dbReference type="Proteomes" id="UP001597294">
    <property type="component" value="Unassembled WGS sequence"/>
</dbReference>
<sequence>MLKVIYSIPLVLAVSMATVPAQGDLLGQGLKLLGGEEATNAGDLSVGEISTGLKEALRVGSERVVDQVSLQNGYNGDTQIHIPLPDALVKVQSALRTVGLSSMADDLELKLNRGAEKAAVEAKELFLNAISAMTLDDAKRIYNGRDDEATRYFKEKMTPDLTDKFKPIIDKTLSEVGAVESYEDMISNYKTIPFVPDVKSDLTDYTVGKALDGLFYYLAKEEVQIRKNPVARTTEILKDVFGS</sequence>
<reference evidence="3" key="1">
    <citation type="journal article" date="2019" name="Int. J. Syst. Evol. Microbiol.">
        <title>The Global Catalogue of Microorganisms (GCM) 10K type strain sequencing project: providing services to taxonomists for standard genome sequencing and annotation.</title>
        <authorList>
            <consortium name="The Broad Institute Genomics Platform"/>
            <consortium name="The Broad Institute Genome Sequencing Center for Infectious Disease"/>
            <person name="Wu L."/>
            <person name="Ma J."/>
        </authorList>
    </citation>
    <scope>NUCLEOTIDE SEQUENCE [LARGE SCALE GENOMIC DNA]</scope>
    <source>
        <strain evidence="3">CGMCC 4.7192</strain>
    </source>
</reference>
<evidence type="ECO:0000256" key="1">
    <source>
        <dbReference type="SAM" id="SignalP"/>
    </source>
</evidence>
<accession>A0ABW5BR12</accession>
<evidence type="ECO:0000313" key="3">
    <source>
        <dbReference type="Proteomes" id="UP001597294"/>
    </source>
</evidence>
<feature type="chain" id="PRO_5046047667" evidence="1">
    <location>
        <begin position="22"/>
        <end position="243"/>
    </location>
</feature>
<proteinExistence type="predicted"/>
<dbReference type="InterPro" id="IPR025245">
    <property type="entry name" value="DUF4197"/>
</dbReference>
<name>A0ABW5BR12_9PROT</name>
<keyword evidence="1" id="KW-0732">Signal</keyword>
<comment type="caution">
    <text evidence="2">The sequence shown here is derived from an EMBL/GenBank/DDBJ whole genome shotgun (WGS) entry which is preliminary data.</text>
</comment>
<gene>
    <name evidence="2" type="ORF">ACFSKO_16720</name>
</gene>
<dbReference type="EMBL" id="JBHUII010000011">
    <property type="protein sequence ID" value="MFD2207273.1"/>
    <property type="molecule type" value="Genomic_DNA"/>
</dbReference>
<dbReference type="RefSeq" id="WP_380253739.1">
    <property type="nucleotide sequence ID" value="NZ_JBHUII010000011.1"/>
</dbReference>